<accession>A0A0G0YJ55</accession>
<proteinExistence type="predicted"/>
<reference evidence="1 2" key="1">
    <citation type="journal article" date="2015" name="Nature">
        <title>rRNA introns, odd ribosomes, and small enigmatic genomes across a large radiation of phyla.</title>
        <authorList>
            <person name="Brown C.T."/>
            <person name="Hug L.A."/>
            <person name="Thomas B.C."/>
            <person name="Sharon I."/>
            <person name="Castelle C.J."/>
            <person name="Singh A."/>
            <person name="Wilkins M.J."/>
            <person name="Williams K.H."/>
            <person name="Banfield J.F."/>
        </authorList>
    </citation>
    <scope>NUCLEOTIDE SEQUENCE [LARGE SCALE GENOMIC DNA]</scope>
</reference>
<sequence length="351" mass="39449">MSEKITSDPEKQVASLNSLFASALNRAKNNPDTLAAFNQGLSDLISGLGLEEPKGAVQIETLKQPEKPLEVLLTDEIASDIASHVETGMFYIFQGFRGGYDRNMPDGEKFKVRASSSSTIYPFTKDYWNMRTPRLPYNRSIGRFCDYFTPINWLYSSLAQDTGDLFLNLPKGKDHKYASTCQCVVATKEIMGGLSKPVIYVFGDYIECAGRDGSDGFFSLTFDNDQSWQSMIELMRKQDLFTILKQTAGRLSTEQAASGQFEAVPLQNLRQINYLSDHTLPNSFDLKRKRLIDSDLPLRLDLFTIEQGFATNGSEFNRPISLDQVVFKLKPDSSSEIQSVNSTNDFQPPQR</sequence>
<dbReference type="AlphaFoldDB" id="A0A0G0YJ55"/>
<evidence type="ECO:0000313" key="2">
    <source>
        <dbReference type="Proteomes" id="UP000033847"/>
    </source>
</evidence>
<evidence type="ECO:0000313" key="1">
    <source>
        <dbReference type="EMBL" id="KKS36755.1"/>
    </source>
</evidence>
<gene>
    <name evidence="1" type="ORF">UV00_C0022G0016</name>
</gene>
<dbReference type="Proteomes" id="UP000033847">
    <property type="component" value="Unassembled WGS sequence"/>
</dbReference>
<protein>
    <submittedName>
        <fullName evidence="1">Uncharacterized protein</fullName>
    </submittedName>
</protein>
<organism evidence="1 2">
    <name type="scientific">candidate division WWE3 bacterium GW2011_GWF1_42_14</name>
    <dbReference type="NCBI Taxonomy" id="1619138"/>
    <lineage>
        <taxon>Bacteria</taxon>
        <taxon>Katanobacteria</taxon>
    </lineage>
</organism>
<name>A0A0G0YJ55_UNCKA</name>
<dbReference type="EMBL" id="LCCU01000022">
    <property type="protein sequence ID" value="KKS36755.1"/>
    <property type="molecule type" value="Genomic_DNA"/>
</dbReference>
<comment type="caution">
    <text evidence="1">The sequence shown here is derived from an EMBL/GenBank/DDBJ whole genome shotgun (WGS) entry which is preliminary data.</text>
</comment>